<feature type="signal peptide" evidence="1">
    <location>
        <begin position="1"/>
        <end position="18"/>
    </location>
</feature>
<evidence type="ECO:0000256" key="1">
    <source>
        <dbReference type="SAM" id="SignalP"/>
    </source>
</evidence>
<dbReference type="AlphaFoldDB" id="A0A378WVE2"/>
<keyword evidence="1" id="KW-0732">Signal</keyword>
<evidence type="ECO:0000313" key="2">
    <source>
        <dbReference type="EMBL" id="SUA44595.1"/>
    </source>
</evidence>
<sequence length="77" mass="8181">MKKTFISTSAAFTLVACAASGQPASVGMANPASEYCAKQGGRVEIKQDDAGNQYGLCHLPDGRVVEEWALYRSQNGK</sequence>
<dbReference type="Pfam" id="PF03891">
    <property type="entry name" value="DUF333"/>
    <property type="match status" value="1"/>
</dbReference>
<dbReference type="EMBL" id="UGRS01000002">
    <property type="protein sequence ID" value="SUA44595.1"/>
    <property type="molecule type" value="Genomic_DNA"/>
</dbReference>
<accession>A0A378WVE2</accession>
<organism evidence="2 3">
    <name type="scientific">Neisseria zoodegmatis</name>
    <dbReference type="NCBI Taxonomy" id="326523"/>
    <lineage>
        <taxon>Bacteria</taxon>
        <taxon>Pseudomonadati</taxon>
        <taxon>Pseudomonadota</taxon>
        <taxon>Betaproteobacteria</taxon>
        <taxon>Neisseriales</taxon>
        <taxon>Neisseriaceae</taxon>
        <taxon>Neisseria</taxon>
    </lineage>
</organism>
<dbReference type="PANTHER" id="PTHR38008">
    <property type="entry name" value="HEMOLYSIN-RELATED"/>
    <property type="match status" value="1"/>
</dbReference>
<gene>
    <name evidence="2" type="ORF">NCTC12229_02094</name>
</gene>
<dbReference type="InterPro" id="IPR005590">
    <property type="entry name" value="DUF333"/>
</dbReference>
<dbReference type="OrthoDB" id="148878at2"/>
<reference evidence="2 3" key="1">
    <citation type="submission" date="2018-06" db="EMBL/GenBank/DDBJ databases">
        <authorList>
            <consortium name="Pathogen Informatics"/>
            <person name="Doyle S."/>
        </authorList>
    </citation>
    <scope>NUCLEOTIDE SEQUENCE [LARGE SCALE GENOMIC DNA]</scope>
    <source>
        <strain evidence="2 3">NCTC12229</strain>
    </source>
</reference>
<proteinExistence type="predicted"/>
<feature type="chain" id="PRO_5016804371" evidence="1">
    <location>
        <begin position="19"/>
        <end position="77"/>
    </location>
</feature>
<dbReference type="Proteomes" id="UP000254055">
    <property type="component" value="Unassembled WGS sequence"/>
</dbReference>
<dbReference type="PANTHER" id="PTHR38008:SF2">
    <property type="entry name" value="HEMOLYSIN"/>
    <property type="match status" value="1"/>
</dbReference>
<dbReference type="RefSeq" id="WP_115134677.1">
    <property type="nucleotide sequence ID" value="NZ_UGRS01000002.1"/>
</dbReference>
<evidence type="ECO:0000313" key="3">
    <source>
        <dbReference type="Proteomes" id="UP000254055"/>
    </source>
</evidence>
<name>A0A378WVE2_9NEIS</name>
<protein>
    <submittedName>
        <fullName evidence="2">Hemolysin</fullName>
    </submittedName>
</protein>
<dbReference type="PROSITE" id="PS51257">
    <property type="entry name" value="PROKAR_LIPOPROTEIN"/>
    <property type="match status" value="1"/>
</dbReference>